<evidence type="ECO:0000313" key="10">
    <source>
        <dbReference type="Ensembl" id="ENSMMDP00005020630.1"/>
    </source>
</evidence>
<dbReference type="PANTHER" id="PTHR10807">
    <property type="entry name" value="MYOTUBULARIN-RELATED"/>
    <property type="match status" value="1"/>
</dbReference>
<proteinExistence type="inferred from homology"/>
<dbReference type="InterPro" id="IPR010569">
    <property type="entry name" value="Myotubularin-like_Pase_dom"/>
</dbReference>
<dbReference type="GO" id="GO:0007626">
    <property type="term" value="P:locomotory behavior"/>
    <property type="evidence" value="ECO:0007669"/>
    <property type="project" value="Ensembl"/>
</dbReference>
<comment type="subcellular location">
    <subcellularLocation>
        <location evidence="1">Cytoplasm</location>
        <location evidence="1">Myofibril</location>
        <location evidence="1">Sarcomere</location>
    </subcellularLocation>
    <subcellularLocation>
        <location evidence="2">Sarcoplasmic reticulum</location>
    </subcellularLocation>
</comment>
<dbReference type="Gene3D" id="2.30.29.30">
    <property type="entry name" value="Pleckstrin-homology domain (PH domain)/Phosphotyrosine-binding domain (PTB)"/>
    <property type="match status" value="1"/>
</dbReference>
<dbReference type="PANTHER" id="PTHR10807:SF37">
    <property type="entry name" value="MYOTUBULARIN-RELATED PROTEIN 12"/>
    <property type="match status" value="1"/>
</dbReference>
<evidence type="ECO:0000256" key="7">
    <source>
        <dbReference type="ARBA" id="ARBA00033343"/>
    </source>
</evidence>
<accession>A0A667XSI7</accession>
<feature type="region of interest" description="Disordered" evidence="8">
    <location>
        <begin position="683"/>
        <end position="703"/>
    </location>
</feature>
<keyword evidence="5" id="KW-0963">Cytoplasm</keyword>
<evidence type="ECO:0000259" key="9">
    <source>
        <dbReference type="PROSITE" id="PS51339"/>
    </source>
</evidence>
<evidence type="ECO:0000256" key="1">
    <source>
        <dbReference type="ARBA" id="ARBA00004204"/>
    </source>
</evidence>
<dbReference type="SUPFAM" id="SSF50729">
    <property type="entry name" value="PH domain-like"/>
    <property type="match status" value="1"/>
</dbReference>
<dbReference type="Pfam" id="PF12578">
    <property type="entry name" value="3-PAP"/>
    <property type="match status" value="1"/>
</dbReference>
<dbReference type="Pfam" id="PF06602">
    <property type="entry name" value="Myotub-related"/>
    <property type="match status" value="1"/>
</dbReference>
<evidence type="ECO:0000313" key="11">
    <source>
        <dbReference type="Proteomes" id="UP000472263"/>
    </source>
</evidence>
<evidence type="ECO:0000256" key="5">
    <source>
        <dbReference type="ARBA" id="ARBA00022490"/>
    </source>
</evidence>
<protein>
    <recommendedName>
        <fullName evidence="4">Myotubularin-related protein 12</fullName>
    </recommendedName>
    <alternativeName>
        <fullName evidence="7">Inactive phosphatidylinositol 3-phosphatase 12</fullName>
    </alternativeName>
</protein>
<feature type="compositionally biased region" description="Basic and acidic residues" evidence="8">
    <location>
        <begin position="26"/>
        <end position="38"/>
    </location>
</feature>
<evidence type="ECO:0000256" key="2">
    <source>
        <dbReference type="ARBA" id="ARBA00004369"/>
    </source>
</evidence>
<keyword evidence="6" id="KW-0703">Sarcoplasmic reticulum</keyword>
<dbReference type="GO" id="GO:0046856">
    <property type="term" value="P:phosphatidylinositol dephosphorylation"/>
    <property type="evidence" value="ECO:0007669"/>
    <property type="project" value="TreeGrafter"/>
</dbReference>
<dbReference type="InterPro" id="IPR029021">
    <property type="entry name" value="Prot-tyrosine_phosphatase-like"/>
</dbReference>
<dbReference type="GO" id="GO:0016529">
    <property type="term" value="C:sarcoplasmic reticulum"/>
    <property type="evidence" value="ECO:0007669"/>
    <property type="project" value="UniProtKB-SubCell"/>
</dbReference>
<evidence type="ECO:0000256" key="6">
    <source>
        <dbReference type="ARBA" id="ARBA00022951"/>
    </source>
</evidence>
<name>A0A667XSI7_9TELE</name>
<reference evidence="10" key="3">
    <citation type="submission" date="2025-09" db="UniProtKB">
        <authorList>
            <consortium name="Ensembl"/>
        </authorList>
    </citation>
    <scope>IDENTIFICATION</scope>
</reference>
<dbReference type="InterPro" id="IPR022587">
    <property type="entry name" value="MTMR12-like_C"/>
</dbReference>
<dbReference type="SUPFAM" id="SSF52799">
    <property type="entry name" value="(Phosphotyrosine protein) phosphatases II"/>
    <property type="match status" value="1"/>
</dbReference>
<dbReference type="AlphaFoldDB" id="A0A667XSI7"/>
<feature type="compositionally biased region" description="Gly residues" evidence="8">
    <location>
        <begin position="1"/>
        <end position="10"/>
    </location>
</feature>
<dbReference type="GeneTree" id="ENSGT00940000160263"/>
<dbReference type="PROSITE" id="PS51339">
    <property type="entry name" value="PPASE_MYOTUBULARIN"/>
    <property type="match status" value="1"/>
</dbReference>
<feature type="domain" description="Myotubularin phosphatase" evidence="9">
    <location>
        <begin position="211"/>
        <end position="647"/>
    </location>
</feature>
<reference evidence="10" key="1">
    <citation type="submission" date="2019-06" db="EMBL/GenBank/DDBJ databases">
        <authorList>
            <consortium name="Wellcome Sanger Institute Data Sharing"/>
        </authorList>
    </citation>
    <scope>NUCLEOTIDE SEQUENCE [LARGE SCALE GENOMIC DNA]</scope>
</reference>
<dbReference type="GO" id="GO:0030017">
    <property type="term" value="C:sarcomere"/>
    <property type="evidence" value="ECO:0007669"/>
    <property type="project" value="UniProtKB-SubCell"/>
</dbReference>
<dbReference type="InterPro" id="IPR011993">
    <property type="entry name" value="PH-like_dom_sf"/>
</dbReference>
<feature type="region of interest" description="Disordered" evidence="8">
    <location>
        <begin position="1"/>
        <end position="38"/>
    </location>
</feature>
<dbReference type="InParanoid" id="A0A667XSI7"/>
<reference evidence="10" key="2">
    <citation type="submission" date="2025-08" db="UniProtKB">
        <authorList>
            <consortium name="Ensembl"/>
        </authorList>
    </citation>
    <scope>IDENTIFICATION</scope>
</reference>
<evidence type="ECO:0000256" key="8">
    <source>
        <dbReference type="SAM" id="MobiDB-lite"/>
    </source>
</evidence>
<gene>
    <name evidence="10" type="primary">MTMR12</name>
    <name evidence="10" type="synonym">mtmr12</name>
</gene>
<keyword evidence="11" id="KW-1185">Reference proteome</keyword>
<dbReference type="Ensembl" id="ENSMMDT00005021114.1">
    <property type="protein sequence ID" value="ENSMMDP00005020630.1"/>
    <property type="gene ID" value="ENSMMDG00005010146.1"/>
</dbReference>
<sequence length="760" mass="86737">MLSLGSGGGKSAKPSFVSYVTPEEINSEKDTPKEEKHPDLLPGEVVFCSASTVLKLTQDELSQRGTFGTLLCTNFRVSFISDEETGEETAPLFKNKLYGENDIPLSCVDNIYGGYEDKRKLVTGSQVKNKYPSKIIIHCKDLRVFQFALTFCKEEDAKRIFQGIVHHCLEPKSLKNIFAFSFCENTAFPGMLGNVCFTKLVHNMQQRTMMFDSAEDWAQDLKRTKGSCRLVTENANFGLSPNLPQYFIVPESVSEADMTLFQGKGLPIWCWSHHSGCALFKTSNLPLQQEDNVPQSYMEKMLTAVAHNYLYSVKTEDLSDTLPTVQDIQLSYSKFKQFFFIDSTTDFWVSDMKWFSSLDNCGWLDIIRSCLQKAMEVVECLEKENNNVLIMEDGGSDLCCVISSLAQLMLDSYYRTLQGFQSLVQKEWVAGGHNFLDRCNQLHLKDKENVSPVFLLFLECVWQLLQQYGPAFQFSETYLTVLSDSIHVPVFSTFLFNSQHHRASILRADSSHSQRGTLNCPTVWDWSVQFDCKAQQLFINPLYAEKPKLDKSMRRPHRPKHQRQLSLPSATFKTPPKKGFFKDETDSLKKILRVKRISRWMLSPDSPQPSSTSREFYEAWQRKPLDYHGLLLPCLDGPAVRIWMQRYLRWIQEVQIFGGGLVTVLSKVSDLLDEVQELQRQLDRHSSSLTSNHQRPRPRPISAETDSRLSVLLSSSFPFTTLKNNWSYKPAIPTGLLQSLMNSGNLADTEDDDQESLVRA</sequence>
<evidence type="ECO:0000256" key="4">
    <source>
        <dbReference type="ARBA" id="ARBA00018495"/>
    </source>
</evidence>
<dbReference type="InterPro" id="IPR030564">
    <property type="entry name" value="Myotubularin"/>
</dbReference>
<organism evidence="10 11">
    <name type="scientific">Myripristis murdjan</name>
    <name type="common">pinecone soldierfish</name>
    <dbReference type="NCBI Taxonomy" id="586833"/>
    <lineage>
        <taxon>Eukaryota</taxon>
        <taxon>Metazoa</taxon>
        <taxon>Chordata</taxon>
        <taxon>Craniata</taxon>
        <taxon>Vertebrata</taxon>
        <taxon>Euteleostomi</taxon>
        <taxon>Actinopterygii</taxon>
        <taxon>Neopterygii</taxon>
        <taxon>Teleostei</taxon>
        <taxon>Neoteleostei</taxon>
        <taxon>Acanthomorphata</taxon>
        <taxon>Holocentriformes</taxon>
        <taxon>Holocentridae</taxon>
        <taxon>Myripristis</taxon>
    </lineage>
</organism>
<evidence type="ECO:0000256" key="3">
    <source>
        <dbReference type="ARBA" id="ARBA00007471"/>
    </source>
</evidence>
<dbReference type="FunCoup" id="A0A667XSI7">
    <property type="interactions" value="616"/>
</dbReference>
<comment type="similarity">
    <text evidence="3">Belongs to the protein-tyrosine phosphatase family. Non-receptor class myotubularin subfamily.</text>
</comment>
<dbReference type="GO" id="GO:0048741">
    <property type="term" value="P:skeletal muscle fiber development"/>
    <property type="evidence" value="ECO:0007669"/>
    <property type="project" value="Ensembl"/>
</dbReference>
<dbReference type="GO" id="GO:0016020">
    <property type="term" value="C:membrane"/>
    <property type="evidence" value="ECO:0007669"/>
    <property type="project" value="TreeGrafter"/>
</dbReference>
<dbReference type="Proteomes" id="UP000472263">
    <property type="component" value="Chromosome 9"/>
</dbReference>